<keyword evidence="1" id="KW-0472">Membrane</keyword>
<evidence type="ECO:0000256" key="1">
    <source>
        <dbReference type="SAM" id="Phobius"/>
    </source>
</evidence>
<keyword evidence="1" id="KW-1133">Transmembrane helix</keyword>
<comment type="caution">
    <text evidence="2">The sequence shown here is derived from an EMBL/GenBank/DDBJ whole genome shotgun (WGS) entry which is preliminary data.</text>
</comment>
<dbReference type="AlphaFoldDB" id="F7NHJ8"/>
<evidence type="ECO:0000313" key="3">
    <source>
        <dbReference type="Proteomes" id="UP000003240"/>
    </source>
</evidence>
<keyword evidence="3" id="KW-1185">Reference proteome</keyword>
<dbReference type="RefSeq" id="WP_004094369.1">
    <property type="nucleotide sequence ID" value="NZ_AFGF01000055.1"/>
</dbReference>
<dbReference type="STRING" id="1009370.ALO_07728"/>
<evidence type="ECO:0000313" key="2">
    <source>
        <dbReference type="EMBL" id="EGO64488.1"/>
    </source>
</evidence>
<feature type="transmembrane region" description="Helical" evidence="1">
    <location>
        <begin position="109"/>
        <end position="141"/>
    </location>
</feature>
<sequence length="153" mass="17035">MNQFKRLEQFLDDLFVSKTPALSANIKEATAKVLPWAVIVLSGVGLVAWFSSVGLLFTYFGWTSGYAVSSPSVSLMYVAFYLLLAPIIQGLGLYGGYRMLSRQRKGWTVVYYSLLIGLIPQMTSFSIVGLLLNVAFLYLMFQIKSQYAVGMTE</sequence>
<name>F7NHJ8_9FIRM</name>
<protein>
    <submittedName>
        <fullName evidence="2">Uncharacterized protein</fullName>
    </submittedName>
</protein>
<proteinExistence type="predicted"/>
<dbReference type="EMBL" id="AFGF01000055">
    <property type="protein sequence ID" value="EGO64488.1"/>
    <property type="molecule type" value="Genomic_DNA"/>
</dbReference>
<feature type="transmembrane region" description="Helical" evidence="1">
    <location>
        <begin position="33"/>
        <end position="62"/>
    </location>
</feature>
<gene>
    <name evidence="2" type="ORF">ALO_07728</name>
</gene>
<dbReference type="Proteomes" id="UP000003240">
    <property type="component" value="Unassembled WGS sequence"/>
</dbReference>
<accession>F7NHJ8</accession>
<feature type="transmembrane region" description="Helical" evidence="1">
    <location>
        <begin position="74"/>
        <end position="97"/>
    </location>
</feature>
<keyword evidence="1" id="KW-0812">Transmembrane</keyword>
<reference evidence="2 3" key="1">
    <citation type="journal article" date="2011" name="EMBO J.">
        <title>Structural diversity of bacterial flagellar motors.</title>
        <authorList>
            <person name="Chen S."/>
            <person name="Beeby M."/>
            <person name="Murphy G.E."/>
            <person name="Leadbetter J.R."/>
            <person name="Hendrixson D.R."/>
            <person name="Briegel A."/>
            <person name="Li Z."/>
            <person name="Shi J."/>
            <person name="Tocheva E.I."/>
            <person name="Muller A."/>
            <person name="Dobro M.J."/>
            <person name="Jensen G.J."/>
        </authorList>
    </citation>
    <scope>NUCLEOTIDE SEQUENCE [LARGE SCALE GENOMIC DNA]</scope>
    <source>
        <strain evidence="2 3">DSM 6540</strain>
    </source>
</reference>
<organism evidence="2 3">
    <name type="scientific">Acetonema longum DSM 6540</name>
    <dbReference type="NCBI Taxonomy" id="1009370"/>
    <lineage>
        <taxon>Bacteria</taxon>
        <taxon>Bacillati</taxon>
        <taxon>Bacillota</taxon>
        <taxon>Negativicutes</taxon>
        <taxon>Acetonemataceae</taxon>
        <taxon>Acetonema</taxon>
    </lineage>
</organism>
<dbReference type="OrthoDB" id="9913674at2"/>